<dbReference type="SMART" id="SM00855">
    <property type="entry name" value="PGAM"/>
    <property type="match status" value="1"/>
</dbReference>
<evidence type="ECO:0000313" key="2">
    <source>
        <dbReference type="Proteomes" id="UP000525652"/>
    </source>
</evidence>
<reference evidence="1 2" key="1">
    <citation type="submission" date="2020-07" db="EMBL/GenBank/DDBJ databases">
        <authorList>
            <person name="Feng X."/>
        </authorList>
    </citation>
    <scope>NUCLEOTIDE SEQUENCE [LARGE SCALE GENOMIC DNA]</scope>
    <source>
        <strain evidence="1 2">JCM14086</strain>
    </source>
</reference>
<comment type="caution">
    <text evidence="1">The sequence shown here is derived from an EMBL/GenBank/DDBJ whole genome shotgun (WGS) entry which is preliminary data.</text>
</comment>
<dbReference type="Gene3D" id="3.40.50.1240">
    <property type="entry name" value="Phosphoglycerate mutase-like"/>
    <property type="match status" value="1"/>
</dbReference>
<proteinExistence type="predicted"/>
<dbReference type="PANTHER" id="PTHR47623">
    <property type="entry name" value="OS09G0287300 PROTEIN"/>
    <property type="match status" value="1"/>
</dbReference>
<dbReference type="InterPro" id="IPR029033">
    <property type="entry name" value="His_PPase_superfam"/>
</dbReference>
<name>A0A7X1E2T7_9BACT</name>
<dbReference type="AlphaFoldDB" id="A0A7X1E2T7"/>
<dbReference type="EMBL" id="JACHVA010000005">
    <property type="protein sequence ID" value="MBC2600213.1"/>
    <property type="molecule type" value="Genomic_DNA"/>
</dbReference>
<dbReference type="Pfam" id="PF00300">
    <property type="entry name" value="His_Phos_1"/>
    <property type="match status" value="1"/>
</dbReference>
<evidence type="ECO:0000313" key="1">
    <source>
        <dbReference type="EMBL" id="MBC2600213.1"/>
    </source>
</evidence>
<dbReference type="PANTHER" id="PTHR47623:SF1">
    <property type="entry name" value="OS09G0287300 PROTEIN"/>
    <property type="match status" value="1"/>
</dbReference>
<dbReference type="SUPFAM" id="SSF53254">
    <property type="entry name" value="Phosphoglycerate mutase-like"/>
    <property type="match status" value="1"/>
</dbReference>
<accession>A0A7X1E2T7</accession>
<dbReference type="CDD" id="cd07067">
    <property type="entry name" value="HP_PGM_like"/>
    <property type="match status" value="1"/>
</dbReference>
<dbReference type="Proteomes" id="UP000525652">
    <property type="component" value="Unassembled WGS sequence"/>
</dbReference>
<gene>
    <name evidence="1" type="ORF">H5P30_00290</name>
</gene>
<sequence length="159" mass="18384">MRELILIRHAKSGWEHPHLNDFDRPLDDRGLRDAPKMAKRFGPRWDAPDLLISSPAIRAYQTSQFFREEWNLPWERYLLQDAIYEATPETLLAVLQQFDDQAQRIALVGHNPGISSLLHLLSGEDKELKTTCIARLTTSQKSFAVGECEFVDHHSPQMY</sequence>
<organism evidence="1 2">
    <name type="scientific">Puniceicoccus vermicola</name>
    <dbReference type="NCBI Taxonomy" id="388746"/>
    <lineage>
        <taxon>Bacteria</taxon>
        <taxon>Pseudomonadati</taxon>
        <taxon>Verrucomicrobiota</taxon>
        <taxon>Opitutia</taxon>
        <taxon>Puniceicoccales</taxon>
        <taxon>Puniceicoccaceae</taxon>
        <taxon>Puniceicoccus</taxon>
    </lineage>
</organism>
<dbReference type="RefSeq" id="WP_185690971.1">
    <property type="nucleotide sequence ID" value="NZ_JACHVA010000005.1"/>
</dbReference>
<protein>
    <submittedName>
        <fullName evidence="1">Histidine phosphatase family protein</fullName>
    </submittedName>
</protein>
<keyword evidence="2" id="KW-1185">Reference proteome</keyword>
<dbReference type="InterPro" id="IPR013078">
    <property type="entry name" value="His_Pase_superF_clade-1"/>
</dbReference>